<gene>
    <name evidence="2" type="ORF">LH706_06660</name>
</gene>
<keyword evidence="1" id="KW-1133">Transmembrane helix</keyword>
<evidence type="ECO:0000256" key="1">
    <source>
        <dbReference type="SAM" id="Phobius"/>
    </source>
</evidence>
<name>A0ABY6NG06_RALSL</name>
<proteinExistence type="predicted"/>
<reference evidence="2" key="1">
    <citation type="submission" date="2021-10" db="EMBL/GenBank/DDBJ databases">
        <title>Complete genome sequences of five Ralstonia solancearum strains isolated from sunflower.</title>
        <authorList>
            <person name="She X."/>
            <person name="He Z."/>
        </authorList>
    </citation>
    <scope>NUCLEOTIDE SEQUENCE</scope>
    <source>
        <strain evidence="2">RS638</strain>
    </source>
</reference>
<feature type="transmembrane region" description="Helical" evidence="1">
    <location>
        <begin position="58"/>
        <end position="80"/>
    </location>
</feature>
<protein>
    <recommendedName>
        <fullName evidence="3">Transmembrane protein</fullName>
    </recommendedName>
</protein>
<evidence type="ECO:0008006" key="3">
    <source>
        <dbReference type="Google" id="ProtNLM"/>
    </source>
</evidence>
<dbReference type="EMBL" id="CP085043">
    <property type="protein sequence ID" value="UZF16117.1"/>
    <property type="molecule type" value="Genomic_DNA"/>
</dbReference>
<evidence type="ECO:0000313" key="2">
    <source>
        <dbReference type="EMBL" id="UZF16117.1"/>
    </source>
</evidence>
<organism evidence="2">
    <name type="scientific">Ralstonia solanacearum</name>
    <name type="common">Pseudomonas solanacearum</name>
    <dbReference type="NCBI Taxonomy" id="305"/>
    <lineage>
        <taxon>Bacteria</taxon>
        <taxon>Pseudomonadati</taxon>
        <taxon>Pseudomonadota</taxon>
        <taxon>Betaproteobacteria</taxon>
        <taxon>Burkholderiales</taxon>
        <taxon>Burkholderiaceae</taxon>
        <taxon>Ralstonia</taxon>
        <taxon>Ralstonia solanacearum species complex</taxon>
    </lineage>
</organism>
<accession>A0ABY6NG06</accession>
<feature type="transmembrane region" description="Helical" evidence="1">
    <location>
        <begin position="27"/>
        <end position="46"/>
    </location>
</feature>
<keyword evidence="1" id="KW-0472">Membrane</keyword>
<keyword evidence="1" id="KW-0812">Transmembrane</keyword>
<sequence>MKDKLKSFVSWLGHIILWTSPKEHISLLRVFIAGCGYGLAMAAWGLLRAHDHENQKAFLEIVVFIFAAISVFEISDGVVLSRQDLATLRSGGSDATALVPKLLVDASQKCKVGLVFAIYGWLADLSIKYLL</sequence>